<dbReference type="PANTHER" id="PTHR12919">
    <property type="entry name" value="30S RIBOSOMAL PROTEIN S16"/>
    <property type="match status" value="1"/>
</dbReference>
<dbReference type="InterPro" id="IPR023803">
    <property type="entry name" value="Ribosomal_bS16_dom_sf"/>
</dbReference>
<dbReference type="RefSeq" id="WP_039719800.1">
    <property type="nucleotide sequence ID" value="NZ_AWXV01000004.1"/>
</dbReference>
<proteinExistence type="inferred from homology"/>
<dbReference type="EMBL" id="AWXV01000004">
    <property type="protein sequence ID" value="KIE64034.1"/>
    <property type="molecule type" value="Genomic_DNA"/>
</dbReference>
<evidence type="ECO:0000313" key="4">
    <source>
        <dbReference type="EMBL" id="KIE64034.1"/>
    </source>
</evidence>
<keyword evidence="2 3" id="KW-0687">Ribonucleoprotein</keyword>
<name>A0A0C1V6G2_9ENTR</name>
<sequence>MVTIRLSRFGRKRNPFYKIVVTDSRCVSRGSFIEKIGFFNPFSLKKKDLFQIDVDRLTYWRNNGAKLSKRVKWILKSVKGN</sequence>
<evidence type="ECO:0000256" key="2">
    <source>
        <dbReference type="ARBA" id="ARBA00023274"/>
    </source>
</evidence>
<gene>
    <name evidence="3" type="primary">rpsP</name>
    <name evidence="4" type="ORF">P689_122203</name>
</gene>
<dbReference type="Gene3D" id="3.30.1320.10">
    <property type="match status" value="1"/>
</dbReference>
<evidence type="ECO:0000256" key="1">
    <source>
        <dbReference type="ARBA" id="ARBA00022980"/>
    </source>
</evidence>
<evidence type="ECO:0000256" key="3">
    <source>
        <dbReference type="HAMAP-Rule" id="MF_00385"/>
    </source>
</evidence>
<dbReference type="NCBIfam" id="TIGR00002">
    <property type="entry name" value="S16"/>
    <property type="match status" value="1"/>
</dbReference>
<dbReference type="PATRIC" id="fig|1401651.3.peg.469"/>
<dbReference type="OrthoDB" id="9807878at2"/>
<evidence type="ECO:0000313" key="5">
    <source>
        <dbReference type="Proteomes" id="UP000054529"/>
    </source>
</evidence>
<dbReference type="GO" id="GO:0003735">
    <property type="term" value="F:structural constituent of ribosome"/>
    <property type="evidence" value="ECO:0007669"/>
    <property type="project" value="InterPro"/>
</dbReference>
<accession>A0A0C1V6G2</accession>
<dbReference type="Proteomes" id="UP000054529">
    <property type="component" value="Unassembled WGS sequence"/>
</dbReference>
<dbReference type="InterPro" id="IPR000307">
    <property type="entry name" value="Ribosomal_bS16"/>
</dbReference>
<dbReference type="PROSITE" id="PS00732">
    <property type="entry name" value="RIBOSOMAL_S16"/>
    <property type="match status" value="1"/>
</dbReference>
<dbReference type="PANTHER" id="PTHR12919:SF20">
    <property type="entry name" value="SMALL RIBOSOMAL SUBUNIT PROTEIN BS16M"/>
    <property type="match status" value="1"/>
</dbReference>
<keyword evidence="1 3" id="KW-0689">Ribosomal protein</keyword>
<dbReference type="GO" id="GO:0015935">
    <property type="term" value="C:small ribosomal subunit"/>
    <property type="evidence" value="ECO:0007669"/>
    <property type="project" value="TreeGrafter"/>
</dbReference>
<comment type="similarity">
    <text evidence="3">Belongs to the bacterial ribosomal protein bS16 family.</text>
</comment>
<reference evidence="4 5" key="1">
    <citation type="journal article" date="2014" name="G3 (Bethesda)">
        <title>Genome sequence of Candidatus Riesia pediculischaeffi, endosymbiont of chimpanzee lice, and genomic comparison of recently acquired endosymbionts from human and chimpanzee lice.</title>
        <authorList>
            <person name="Boyd B.M."/>
            <person name="Allen J.M."/>
            <person name="de Crecy-Lagard V."/>
            <person name="Reed D.L."/>
        </authorList>
    </citation>
    <scope>NUCLEOTIDE SEQUENCE [LARGE SCALE GENOMIC DNA]</scope>
    <source>
        <strain evidence="4 5">PTSU</strain>
    </source>
</reference>
<organism evidence="4 5">
    <name type="scientific">Candidatus Riesia pediculischaeffi PTSU</name>
    <dbReference type="NCBI Taxonomy" id="1401651"/>
    <lineage>
        <taxon>Bacteria</taxon>
        <taxon>Pseudomonadati</taxon>
        <taxon>Pseudomonadota</taxon>
        <taxon>Gammaproteobacteria</taxon>
        <taxon>Enterobacterales</taxon>
        <taxon>Enterobacteriaceae</taxon>
        <taxon>Candidatus Riesia</taxon>
    </lineage>
</organism>
<comment type="caution">
    <text evidence="4">The sequence shown here is derived from an EMBL/GenBank/DDBJ whole genome shotgun (WGS) entry which is preliminary data.</text>
</comment>
<protein>
    <recommendedName>
        <fullName evidence="3">Small ribosomal subunit protein bS16</fullName>
    </recommendedName>
</protein>
<dbReference type="InterPro" id="IPR020592">
    <property type="entry name" value="Ribosomal_bS16_CS"/>
</dbReference>
<dbReference type="GO" id="GO:0005737">
    <property type="term" value="C:cytoplasm"/>
    <property type="evidence" value="ECO:0007669"/>
    <property type="project" value="UniProtKB-ARBA"/>
</dbReference>
<dbReference type="HAMAP" id="MF_00385">
    <property type="entry name" value="Ribosomal_bS16"/>
    <property type="match status" value="1"/>
</dbReference>
<dbReference type="AlphaFoldDB" id="A0A0C1V6G2"/>
<dbReference type="HOGENOM" id="CLU_100590_5_1_6"/>
<dbReference type="GO" id="GO:0006412">
    <property type="term" value="P:translation"/>
    <property type="evidence" value="ECO:0007669"/>
    <property type="project" value="UniProtKB-UniRule"/>
</dbReference>
<dbReference type="SUPFAM" id="SSF54565">
    <property type="entry name" value="Ribosomal protein S16"/>
    <property type="match status" value="1"/>
</dbReference>
<dbReference type="Pfam" id="PF00886">
    <property type="entry name" value="Ribosomal_S16"/>
    <property type="match status" value="1"/>
</dbReference>